<evidence type="ECO:0000313" key="2">
    <source>
        <dbReference type="Proteomes" id="UP000549457"/>
    </source>
</evidence>
<organism evidence="1 2">
    <name type="scientific">Amaricoccus macauensis</name>
    <dbReference type="NCBI Taxonomy" id="57001"/>
    <lineage>
        <taxon>Bacteria</taxon>
        <taxon>Pseudomonadati</taxon>
        <taxon>Pseudomonadota</taxon>
        <taxon>Alphaproteobacteria</taxon>
        <taxon>Rhodobacterales</taxon>
        <taxon>Paracoccaceae</taxon>
        <taxon>Amaricoccus</taxon>
    </lineage>
</organism>
<evidence type="ECO:0008006" key="3">
    <source>
        <dbReference type="Google" id="ProtNLM"/>
    </source>
</evidence>
<evidence type="ECO:0000313" key="1">
    <source>
        <dbReference type="EMBL" id="MBB5220808.1"/>
    </source>
</evidence>
<dbReference type="AlphaFoldDB" id="A0A840SKZ5"/>
<name>A0A840SKZ5_9RHOB</name>
<dbReference type="EMBL" id="JACHFM010000001">
    <property type="protein sequence ID" value="MBB5220808.1"/>
    <property type="molecule type" value="Genomic_DNA"/>
</dbReference>
<sequence>MTGGPYSLSVAIPSEGFEVTEGEPVIGGMHAEPQHFFCGWCMSWLFTRIPGVDFFVNVRAPMLDHADWAVPFIETCTSEALPWALTGARHAYPGFPPMEDLGAILAAYRSATDG</sequence>
<dbReference type="Proteomes" id="UP000549457">
    <property type="component" value="Unassembled WGS sequence"/>
</dbReference>
<accession>A0A840SKZ5</accession>
<reference evidence="1 2" key="1">
    <citation type="submission" date="2020-08" db="EMBL/GenBank/DDBJ databases">
        <title>Genomic Encyclopedia of Type Strains, Phase IV (KMG-IV): sequencing the most valuable type-strain genomes for metagenomic binning, comparative biology and taxonomic classification.</title>
        <authorList>
            <person name="Goeker M."/>
        </authorList>
    </citation>
    <scope>NUCLEOTIDE SEQUENCE [LARGE SCALE GENOMIC DNA]</scope>
    <source>
        <strain evidence="1 2">DSM 101730</strain>
    </source>
</reference>
<dbReference type="InterPro" id="IPR011057">
    <property type="entry name" value="Mss4-like_sf"/>
</dbReference>
<proteinExistence type="predicted"/>
<gene>
    <name evidence="1" type="ORF">HNP73_000729</name>
</gene>
<dbReference type="RefSeq" id="WP_246399495.1">
    <property type="nucleotide sequence ID" value="NZ_JACHFM010000001.1"/>
</dbReference>
<protein>
    <recommendedName>
        <fullName evidence="3">Aldehyde-activating protein</fullName>
    </recommendedName>
</protein>
<keyword evidence="2" id="KW-1185">Reference proteome</keyword>
<comment type="caution">
    <text evidence="1">The sequence shown here is derived from an EMBL/GenBank/DDBJ whole genome shotgun (WGS) entry which is preliminary data.</text>
</comment>
<dbReference type="SUPFAM" id="SSF51316">
    <property type="entry name" value="Mss4-like"/>
    <property type="match status" value="1"/>
</dbReference>